<dbReference type="GO" id="GO:0009116">
    <property type="term" value="P:nucleoside metabolic process"/>
    <property type="evidence" value="ECO:0007669"/>
    <property type="project" value="InterPro"/>
</dbReference>
<dbReference type="GO" id="GO:0004731">
    <property type="term" value="F:purine-nucleoside phosphorylase activity"/>
    <property type="evidence" value="ECO:0007669"/>
    <property type="project" value="UniProtKB-EC"/>
</dbReference>
<evidence type="ECO:0000256" key="7">
    <source>
        <dbReference type="ARBA" id="ARBA00048556"/>
    </source>
</evidence>
<dbReference type="PANTHER" id="PTHR11904">
    <property type="entry name" value="METHYLTHIOADENOSINE/PURINE NUCLEOSIDE PHOSPHORYLASE"/>
    <property type="match status" value="1"/>
</dbReference>
<dbReference type="InterPro" id="IPR000845">
    <property type="entry name" value="Nucleoside_phosphorylase_d"/>
</dbReference>
<keyword evidence="5 8" id="KW-0328">Glycosyltransferase</keyword>
<dbReference type="OrthoDB" id="1523230at2"/>
<evidence type="ECO:0000256" key="5">
    <source>
        <dbReference type="ARBA" id="ARBA00022676"/>
    </source>
</evidence>
<keyword evidence="6 8" id="KW-0808">Transferase</keyword>
<dbReference type="NCBIfam" id="TIGR01700">
    <property type="entry name" value="PNPH"/>
    <property type="match status" value="1"/>
</dbReference>
<feature type="binding site" evidence="9">
    <location>
        <position position="190"/>
    </location>
    <ligand>
        <name>a purine D-ribonucleoside</name>
        <dbReference type="ChEBI" id="CHEBI:142355"/>
    </ligand>
</feature>
<dbReference type="PIRSF" id="PIRSF000477">
    <property type="entry name" value="PurNPase"/>
    <property type="match status" value="1"/>
</dbReference>
<dbReference type="NCBIfam" id="TIGR01697">
    <property type="entry name" value="PNPH-PUNA-XAPA"/>
    <property type="match status" value="1"/>
</dbReference>
<dbReference type="SUPFAM" id="SSF53167">
    <property type="entry name" value="Purine and uridine phosphorylases"/>
    <property type="match status" value="1"/>
</dbReference>
<evidence type="ECO:0000259" key="10">
    <source>
        <dbReference type="Pfam" id="PF01048"/>
    </source>
</evidence>
<dbReference type="EMBL" id="CP005074">
    <property type="protein sequence ID" value="AGR40784.1"/>
    <property type="molecule type" value="Genomic_DNA"/>
</dbReference>
<dbReference type="KEGG" id="stai:STAIW_v1c00920"/>
<dbReference type="AlphaFoldDB" id="S5LSY4"/>
<feature type="binding site" evidence="9">
    <location>
        <position position="58"/>
    </location>
    <ligand>
        <name>phosphate</name>
        <dbReference type="ChEBI" id="CHEBI:43474"/>
    </ligand>
</feature>
<reference evidence="11 12" key="1">
    <citation type="journal article" date="2013" name="Genome Biol. Evol.">
        <title>Comparison of metabolic capacities and inference of gene content evolution in mosquito-associated Spiroplasma diminutum and S. taiwanense.</title>
        <authorList>
            <person name="Lo W.S."/>
            <person name="Ku C."/>
            <person name="Chen L.L."/>
            <person name="Chang T.H."/>
            <person name="Kuo C.H."/>
        </authorList>
    </citation>
    <scope>NUCLEOTIDE SEQUENCE [LARGE SCALE GENOMIC DNA]</scope>
    <source>
        <strain evidence="11">CT-1</strain>
    </source>
</reference>
<comment type="subunit">
    <text evidence="4">Homotrimer.</text>
</comment>
<evidence type="ECO:0000256" key="4">
    <source>
        <dbReference type="ARBA" id="ARBA00011233"/>
    </source>
</evidence>
<dbReference type="Pfam" id="PF01048">
    <property type="entry name" value="PNP_UDP_1"/>
    <property type="match status" value="1"/>
</dbReference>
<keyword evidence="12" id="KW-1185">Reference proteome</keyword>
<feature type="binding site" evidence="9">
    <location>
        <position position="110"/>
    </location>
    <ligand>
        <name>phosphate</name>
        <dbReference type="ChEBI" id="CHEBI:43474"/>
    </ligand>
</feature>
<evidence type="ECO:0000256" key="3">
    <source>
        <dbReference type="ARBA" id="ARBA00006751"/>
    </source>
</evidence>
<dbReference type="GO" id="GO:0005737">
    <property type="term" value="C:cytoplasm"/>
    <property type="evidence" value="ECO:0007669"/>
    <property type="project" value="TreeGrafter"/>
</dbReference>
<evidence type="ECO:0000256" key="9">
    <source>
        <dbReference type="PIRSR" id="PIRSR000477-2"/>
    </source>
</evidence>
<name>S5LSY4_9MOLU</name>
<dbReference type="UniPathway" id="UPA00606"/>
<comment type="function">
    <text evidence="1">The purine nucleoside phosphorylases catalyze the phosphorolytic breakdown of the N-glycosidic bond in the beta-(deoxy)ribonucleoside molecules, with the formation of the corresponding free purine bases and pentose-1-phosphate. Cleaves guanosine, inosine, 2'-deoxyguanosine and 2'-deoxyinosine.</text>
</comment>
<comment type="catalytic activity">
    <reaction evidence="7">
        <text>a purine 2'-deoxy-D-ribonucleoside + phosphate = a purine nucleobase + 2-deoxy-alpha-D-ribose 1-phosphate</text>
        <dbReference type="Rhea" id="RHEA:36431"/>
        <dbReference type="ChEBI" id="CHEBI:26386"/>
        <dbReference type="ChEBI" id="CHEBI:43474"/>
        <dbReference type="ChEBI" id="CHEBI:57259"/>
        <dbReference type="ChEBI" id="CHEBI:142361"/>
        <dbReference type="EC" id="2.4.2.1"/>
    </reaction>
</comment>
<dbReference type="InterPro" id="IPR011270">
    <property type="entry name" value="Pur_Nuc_Pase_Ino/Guo-sp"/>
</dbReference>
<dbReference type="CDD" id="cd09009">
    <property type="entry name" value="PNP-EcPNPII_like"/>
    <property type="match status" value="1"/>
</dbReference>
<dbReference type="STRING" id="1276220.STAIW_v1c00920"/>
<evidence type="ECO:0000256" key="2">
    <source>
        <dbReference type="ARBA" id="ARBA00005058"/>
    </source>
</evidence>
<dbReference type="InterPro" id="IPR018099">
    <property type="entry name" value="Purine_phosphorylase-2_CS"/>
</dbReference>
<feature type="binding site" evidence="9">
    <location>
        <position position="209"/>
    </location>
    <ligand>
        <name>phosphate</name>
        <dbReference type="ChEBI" id="CHEBI:43474"/>
    </ligand>
</feature>
<dbReference type="EC" id="2.4.2.1" evidence="8"/>
<feature type="binding site" evidence="9">
    <location>
        <begin position="78"/>
        <end position="80"/>
    </location>
    <ligand>
        <name>phosphate</name>
        <dbReference type="ChEBI" id="CHEBI:43474"/>
    </ligand>
</feature>
<evidence type="ECO:0000256" key="6">
    <source>
        <dbReference type="ARBA" id="ARBA00022679"/>
    </source>
</evidence>
<protein>
    <recommendedName>
        <fullName evidence="8">Purine nucleoside phosphorylase</fullName>
        <ecNumber evidence="8">2.4.2.1</ecNumber>
    </recommendedName>
    <alternativeName>
        <fullName evidence="8">Inosine-guanosine phosphorylase</fullName>
    </alternativeName>
</protein>
<dbReference type="HOGENOM" id="CLU_054456_1_3_14"/>
<evidence type="ECO:0000313" key="12">
    <source>
        <dbReference type="Proteomes" id="UP000014984"/>
    </source>
</evidence>
<dbReference type="NCBIfam" id="NF006054">
    <property type="entry name" value="PRK08202.1"/>
    <property type="match status" value="1"/>
</dbReference>
<evidence type="ECO:0000313" key="11">
    <source>
        <dbReference type="EMBL" id="AGR40784.1"/>
    </source>
</evidence>
<feature type="domain" description="Nucleoside phosphorylase" evidence="10">
    <location>
        <begin position="21"/>
        <end position="265"/>
    </location>
</feature>
<gene>
    <name evidence="11" type="ORF">STAIW_v1c00920</name>
</gene>
<sequence length="269" mass="29897">MKEIREVEKFLKSEFNEKIGIAIILGSGLSNLTMDLEIIKEIDFEKIPHFTKSNIIGHDSKIILAKYKEKIILALKGRFHFYEGYDISKVVLPVRVFALLGIKNLIVTNACGGISDYLNPGDIMLIEDQISMFCPSPLRGENINELGTRFPDMTEAYNKDLLEKTLDIASKNNILLKKGIYAFFQGPMYETPAEIRAYKNLGADAIGMSTVPEVIAANHANIKVLGISLITNKAAGLGGKLSHNEVLEIAQASENKLKELVKLIIEKVF</sequence>
<feature type="binding site" evidence="9">
    <location>
        <position position="27"/>
    </location>
    <ligand>
        <name>phosphate</name>
        <dbReference type="ChEBI" id="CHEBI:43474"/>
    </ligand>
</feature>
<dbReference type="RefSeq" id="WP_020833923.1">
    <property type="nucleotide sequence ID" value="NC_021846.1"/>
</dbReference>
<feature type="binding site" evidence="9">
    <location>
        <position position="232"/>
    </location>
    <ligand>
        <name>a purine D-ribonucleoside</name>
        <dbReference type="ChEBI" id="CHEBI:142355"/>
    </ligand>
</feature>
<dbReference type="PANTHER" id="PTHR11904:SF9">
    <property type="entry name" value="PURINE NUCLEOSIDE PHOSPHORYLASE-RELATED"/>
    <property type="match status" value="1"/>
</dbReference>
<dbReference type="PATRIC" id="fig|1276220.3.peg.93"/>
<dbReference type="InterPro" id="IPR011268">
    <property type="entry name" value="Purine_phosphorylase"/>
</dbReference>
<dbReference type="InterPro" id="IPR035994">
    <property type="entry name" value="Nucleoside_phosphorylase_sf"/>
</dbReference>
<proteinExistence type="inferred from homology"/>
<dbReference type="PROSITE" id="PS01240">
    <property type="entry name" value="PNP_MTAP_2"/>
    <property type="match status" value="1"/>
</dbReference>
<comment type="similarity">
    <text evidence="3 8">Belongs to the PNP/MTAP phosphorylase family.</text>
</comment>
<organism evidence="11 12">
    <name type="scientific">Spiroplasma taiwanense CT-1</name>
    <dbReference type="NCBI Taxonomy" id="1276220"/>
    <lineage>
        <taxon>Bacteria</taxon>
        <taxon>Bacillati</taxon>
        <taxon>Mycoplasmatota</taxon>
        <taxon>Mollicutes</taxon>
        <taxon>Entomoplasmatales</taxon>
        <taxon>Spiroplasmataceae</taxon>
        <taxon>Spiroplasma</taxon>
    </lineage>
</organism>
<evidence type="ECO:0000256" key="8">
    <source>
        <dbReference type="PIRNR" id="PIRNR000477"/>
    </source>
</evidence>
<dbReference type="Proteomes" id="UP000014984">
    <property type="component" value="Chromosome"/>
</dbReference>
<evidence type="ECO:0000256" key="1">
    <source>
        <dbReference type="ARBA" id="ARBA00002678"/>
    </source>
</evidence>
<dbReference type="eggNOG" id="COG0005">
    <property type="taxonomic scope" value="Bacteria"/>
</dbReference>
<accession>S5LSY4</accession>
<dbReference type="Gene3D" id="3.40.50.1580">
    <property type="entry name" value="Nucleoside phosphorylase domain"/>
    <property type="match status" value="1"/>
</dbReference>
<comment type="pathway">
    <text evidence="2 8">Purine metabolism; purine nucleoside salvage.</text>
</comment>